<name>A0A921Z172_MANSE</name>
<gene>
    <name evidence="2" type="ORF">O3G_MSEX006070</name>
</gene>
<reference evidence="2" key="1">
    <citation type="journal article" date="2016" name="Insect Biochem. Mol. Biol.">
        <title>Multifaceted biological insights from a draft genome sequence of the tobacco hornworm moth, Manduca sexta.</title>
        <authorList>
            <person name="Kanost M.R."/>
            <person name="Arrese E.L."/>
            <person name="Cao X."/>
            <person name="Chen Y.R."/>
            <person name="Chellapilla S."/>
            <person name="Goldsmith M.R."/>
            <person name="Grosse-Wilde E."/>
            <person name="Heckel D.G."/>
            <person name="Herndon N."/>
            <person name="Jiang H."/>
            <person name="Papanicolaou A."/>
            <person name="Qu J."/>
            <person name="Soulages J.L."/>
            <person name="Vogel H."/>
            <person name="Walters J."/>
            <person name="Waterhouse R.M."/>
            <person name="Ahn S.J."/>
            <person name="Almeida F.C."/>
            <person name="An C."/>
            <person name="Aqrawi P."/>
            <person name="Bretschneider A."/>
            <person name="Bryant W.B."/>
            <person name="Bucks S."/>
            <person name="Chao H."/>
            <person name="Chevignon G."/>
            <person name="Christen J.M."/>
            <person name="Clarke D.F."/>
            <person name="Dittmer N.T."/>
            <person name="Ferguson L.C.F."/>
            <person name="Garavelou S."/>
            <person name="Gordon K.H.J."/>
            <person name="Gunaratna R.T."/>
            <person name="Han Y."/>
            <person name="Hauser F."/>
            <person name="He Y."/>
            <person name="Heidel-Fischer H."/>
            <person name="Hirsh A."/>
            <person name="Hu Y."/>
            <person name="Jiang H."/>
            <person name="Kalra D."/>
            <person name="Klinner C."/>
            <person name="Konig C."/>
            <person name="Kovar C."/>
            <person name="Kroll A.R."/>
            <person name="Kuwar S.S."/>
            <person name="Lee S.L."/>
            <person name="Lehman R."/>
            <person name="Li K."/>
            <person name="Li Z."/>
            <person name="Liang H."/>
            <person name="Lovelace S."/>
            <person name="Lu Z."/>
            <person name="Mansfield J.H."/>
            <person name="McCulloch K.J."/>
            <person name="Mathew T."/>
            <person name="Morton B."/>
            <person name="Muzny D.M."/>
            <person name="Neunemann D."/>
            <person name="Ongeri F."/>
            <person name="Pauchet Y."/>
            <person name="Pu L.L."/>
            <person name="Pyrousis I."/>
            <person name="Rao X.J."/>
            <person name="Redding A."/>
            <person name="Roesel C."/>
            <person name="Sanchez-Gracia A."/>
            <person name="Schaack S."/>
            <person name="Shukla A."/>
            <person name="Tetreau G."/>
            <person name="Wang Y."/>
            <person name="Xiong G.H."/>
            <person name="Traut W."/>
            <person name="Walsh T.K."/>
            <person name="Worley K.C."/>
            <person name="Wu D."/>
            <person name="Wu W."/>
            <person name="Wu Y.Q."/>
            <person name="Zhang X."/>
            <person name="Zou Z."/>
            <person name="Zucker H."/>
            <person name="Briscoe A.D."/>
            <person name="Burmester T."/>
            <person name="Clem R.J."/>
            <person name="Feyereisen R."/>
            <person name="Grimmelikhuijzen C.J.P."/>
            <person name="Hamodrakas S.J."/>
            <person name="Hansson B.S."/>
            <person name="Huguet E."/>
            <person name="Jermiin L.S."/>
            <person name="Lan Q."/>
            <person name="Lehman H.K."/>
            <person name="Lorenzen M."/>
            <person name="Merzendorfer H."/>
            <person name="Michalopoulos I."/>
            <person name="Morton D.B."/>
            <person name="Muthukrishnan S."/>
            <person name="Oakeshott J.G."/>
            <person name="Palmer W."/>
            <person name="Park Y."/>
            <person name="Passarelli A.L."/>
            <person name="Rozas J."/>
            <person name="Schwartz L.M."/>
            <person name="Smith W."/>
            <person name="Southgate A."/>
            <person name="Vilcinskas A."/>
            <person name="Vogt R."/>
            <person name="Wang P."/>
            <person name="Werren J."/>
            <person name="Yu X.Q."/>
            <person name="Zhou J.J."/>
            <person name="Brown S.J."/>
            <person name="Scherer S.E."/>
            <person name="Richards S."/>
            <person name="Blissard G.W."/>
        </authorList>
    </citation>
    <scope>NUCLEOTIDE SEQUENCE</scope>
</reference>
<evidence type="ECO:0000313" key="3">
    <source>
        <dbReference type="Proteomes" id="UP000791440"/>
    </source>
</evidence>
<comment type="caution">
    <text evidence="2">The sequence shown here is derived from an EMBL/GenBank/DDBJ whole genome shotgun (WGS) entry which is preliminary data.</text>
</comment>
<keyword evidence="3" id="KW-1185">Reference proteome</keyword>
<evidence type="ECO:0000313" key="2">
    <source>
        <dbReference type="EMBL" id="KAG6449427.1"/>
    </source>
</evidence>
<dbReference type="Proteomes" id="UP000791440">
    <property type="component" value="Unassembled WGS sequence"/>
</dbReference>
<feature type="non-terminal residue" evidence="2">
    <location>
        <position position="248"/>
    </location>
</feature>
<protein>
    <submittedName>
        <fullName evidence="2">Uncharacterized protein</fullName>
    </submittedName>
</protein>
<feature type="transmembrane region" description="Helical" evidence="1">
    <location>
        <begin position="173"/>
        <end position="190"/>
    </location>
</feature>
<keyword evidence="1" id="KW-1133">Transmembrane helix</keyword>
<organism evidence="2 3">
    <name type="scientific">Manduca sexta</name>
    <name type="common">Tobacco hawkmoth</name>
    <name type="synonym">Tobacco hornworm</name>
    <dbReference type="NCBI Taxonomy" id="7130"/>
    <lineage>
        <taxon>Eukaryota</taxon>
        <taxon>Metazoa</taxon>
        <taxon>Ecdysozoa</taxon>
        <taxon>Arthropoda</taxon>
        <taxon>Hexapoda</taxon>
        <taxon>Insecta</taxon>
        <taxon>Pterygota</taxon>
        <taxon>Neoptera</taxon>
        <taxon>Endopterygota</taxon>
        <taxon>Lepidoptera</taxon>
        <taxon>Glossata</taxon>
        <taxon>Ditrysia</taxon>
        <taxon>Bombycoidea</taxon>
        <taxon>Sphingidae</taxon>
        <taxon>Sphinginae</taxon>
        <taxon>Sphingini</taxon>
        <taxon>Manduca</taxon>
    </lineage>
</organism>
<feature type="transmembrane region" description="Helical" evidence="1">
    <location>
        <begin position="66"/>
        <end position="86"/>
    </location>
</feature>
<feature type="transmembrane region" description="Helical" evidence="1">
    <location>
        <begin position="121"/>
        <end position="138"/>
    </location>
</feature>
<feature type="transmembrane region" description="Helical" evidence="1">
    <location>
        <begin position="42"/>
        <end position="60"/>
    </location>
</feature>
<dbReference type="EMBL" id="JH668374">
    <property type="protein sequence ID" value="KAG6449427.1"/>
    <property type="molecule type" value="Genomic_DNA"/>
</dbReference>
<keyword evidence="1" id="KW-0472">Membrane</keyword>
<keyword evidence="1" id="KW-0812">Transmembrane</keyword>
<sequence>MCDIKPIKTIIFVENMLCIYRNYIFYGENAKRIRILRITVEIILYAAVSVIGLIILYNHFHNNLGTVLIIYLINILFLGYSTLCMINGMRHSNYFKEFVDTFEKLHRNFDNDITYNKSLNFLNLLFILASTTYFVMISLELTIDKINQKLFNQAIFFGILVIWEKIIRWYRMISEYLVYCVLVTILHNFFKRFNENLDKTQKILHENIINGGDMSYRINLKIIEESTEMYTILVVNSKAFRKCFGEQV</sequence>
<accession>A0A921Z172</accession>
<proteinExistence type="predicted"/>
<reference evidence="2" key="2">
    <citation type="submission" date="2020-12" db="EMBL/GenBank/DDBJ databases">
        <authorList>
            <person name="Kanost M."/>
        </authorList>
    </citation>
    <scope>NUCLEOTIDE SEQUENCE</scope>
</reference>
<dbReference type="AlphaFoldDB" id="A0A921Z172"/>
<evidence type="ECO:0000256" key="1">
    <source>
        <dbReference type="SAM" id="Phobius"/>
    </source>
</evidence>